<keyword evidence="3" id="KW-1185">Reference proteome</keyword>
<organism evidence="2 3">
    <name type="scientific">Rangifer tarandus platyrhynchus</name>
    <name type="common">Svalbard reindeer</name>
    <dbReference type="NCBI Taxonomy" id="3082113"/>
    <lineage>
        <taxon>Eukaryota</taxon>
        <taxon>Metazoa</taxon>
        <taxon>Chordata</taxon>
        <taxon>Craniata</taxon>
        <taxon>Vertebrata</taxon>
        <taxon>Euteleostomi</taxon>
        <taxon>Mammalia</taxon>
        <taxon>Eutheria</taxon>
        <taxon>Laurasiatheria</taxon>
        <taxon>Artiodactyla</taxon>
        <taxon>Ruminantia</taxon>
        <taxon>Pecora</taxon>
        <taxon>Cervidae</taxon>
        <taxon>Odocoileinae</taxon>
        <taxon>Rangifer</taxon>
    </lineage>
</organism>
<evidence type="ECO:0000313" key="3">
    <source>
        <dbReference type="Proteomes" id="UP001176941"/>
    </source>
</evidence>
<feature type="region of interest" description="Disordered" evidence="1">
    <location>
        <begin position="1"/>
        <end position="95"/>
    </location>
</feature>
<gene>
    <name evidence="2" type="ORF">MRATA1EN1_LOCUS5377</name>
</gene>
<dbReference type="EMBL" id="OX459950">
    <property type="protein sequence ID" value="CAI9156415.1"/>
    <property type="molecule type" value="Genomic_DNA"/>
</dbReference>
<dbReference type="Proteomes" id="UP001176941">
    <property type="component" value="Chromosome 14"/>
</dbReference>
<accession>A0ABN8Y4A4</accession>
<sequence length="135" mass="14389">MEKCSLVPAGSGAGTVHETDALLEAGAPHGGTQSPLAPNTKSATHPDPEAPRGEAAAAPATCLAGWHRFLDRREDPESAESGDTTEPRVAPAFRSHRRCQGWRQRIRRAGARKTQGCQESEVCAESLISVGKCYR</sequence>
<reference evidence="2" key="1">
    <citation type="submission" date="2023-04" db="EMBL/GenBank/DDBJ databases">
        <authorList>
            <consortium name="ELIXIR-Norway"/>
        </authorList>
    </citation>
    <scope>NUCLEOTIDE SEQUENCE [LARGE SCALE GENOMIC DNA]</scope>
</reference>
<name>A0ABN8Y4A4_RANTA</name>
<proteinExistence type="predicted"/>
<evidence type="ECO:0000256" key="1">
    <source>
        <dbReference type="SAM" id="MobiDB-lite"/>
    </source>
</evidence>
<protein>
    <submittedName>
        <fullName evidence="2">Uncharacterized protein</fullName>
    </submittedName>
</protein>
<feature type="compositionally biased region" description="Polar residues" evidence="1">
    <location>
        <begin position="31"/>
        <end position="43"/>
    </location>
</feature>
<evidence type="ECO:0000313" key="2">
    <source>
        <dbReference type="EMBL" id="CAI9156415.1"/>
    </source>
</evidence>